<organism evidence="1 2">
    <name type="scientific">Lindgomyces ingoldianus</name>
    <dbReference type="NCBI Taxonomy" id="673940"/>
    <lineage>
        <taxon>Eukaryota</taxon>
        <taxon>Fungi</taxon>
        <taxon>Dikarya</taxon>
        <taxon>Ascomycota</taxon>
        <taxon>Pezizomycotina</taxon>
        <taxon>Dothideomycetes</taxon>
        <taxon>Pleosporomycetidae</taxon>
        <taxon>Pleosporales</taxon>
        <taxon>Lindgomycetaceae</taxon>
        <taxon>Lindgomyces</taxon>
    </lineage>
</organism>
<dbReference type="Proteomes" id="UP000799755">
    <property type="component" value="Unassembled WGS sequence"/>
</dbReference>
<proteinExistence type="predicted"/>
<comment type="caution">
    <text evidence="1">The sequence shown here is derived from an EMBL/GenBank/DDBJ whole genome shotgun (WGS) entry which is preliminary data.</text>
</comment>
<reference evidence="1" key="1">
    <citation type="journal article" date="2020" name="Stud. Mycol.">
        <title>101 Dothideomycetes genomes: a test case for predicting lifestyles and emergence of pathogens.</title>
        <authorList>
            <person name="Haridas S."/>
            <person name="Albert R."/>
            <person name="Binder M."/>
            <person name="Bloem J."/>
            <person name="Labutti K."/>
            <person name="Salamov A."/>
            <person name="Andreopoulos B."/>
            <person name="Baker S."/>
            <person name="Barry K."/>
            <person name="Bills G."/>
            <person name="Bluhm B."/>
            <person name="Cannon C."/>
            <person name="Castanera R."/>
            <person name="Culley D."/>
            <person name="Daum C."/>
            <person name="Ezra D."/>
            <person name="Gonzalez J."/>
            <person name="Henrissat B."/>
            <person name="Kuo A."/>
            <person name="Liang C."/>
            <person name="Lipzen A."/>
            <person name="Lutzoni F."/>
            <person name="Magnuson J."/>
            <person name="Mondo S."/>
            <person name="Nolan M."/>
            <person name="Ohm R."/>
            <person name="Pangilinan J."/>
            <person name="Park H.-J."/>
            <person name="Ramirez L."/>
            <person name="Alfaro M."/>
            <person name="Sun H."/>
            <person name="Tritt A."/>
            <person name="Yoshinaga Y."/>
            <person name="Zwiers L.-H."/>
            <person name="Turgeon B."/>
            <person name="Goodwin S."/>
            <person name="Spatafora J."/>
            <person name="Crous P."/>
            <person name="Grigoriev I."/>
        </authorList>
    </citation>
    <scope>NUCLEOTIDE SEQUENCE</scope>
    <source>
        <strain evidence="1">ATCC 200398</strain>
    </source>
</reference>
<evidence type="ECO:0000313" key="2">
    <source>
        <dbReference type="Proteomes" id="UP000799755"/>
    </source>
</evidence>
<gene>
    <name evidence="1" type="ORF">BDR25DRAFT_99222</name>
</gene>
<dbReference type="EMBL" id="MU003540">
    <property type="protein sequence ID" value="KAF2464059.1"/>
    <property type="molecule type" value="Genomic_DNA"/>
</dbReference>
<keyword evidence="2" id="KW-1185">Reference proteome</keyword>
<protein>
    <submittedName>
        <fullName evidence="1">Uncharacterized protein</fullName>
    </submittedName>
</protein>
<accession>A0ACB6QAR7</accession>
<name>A0ACB6QAR7_9PLEO</name>
<evidence type="ECO:0000313" key="1">
    <source>
        <dbReference type="EMBL" id="KAF2464059.1"/>
    </source>
</evidence>
<sequence length="440" mass="47620">MASQTSSSPIPPAQTTQGSSSSGPTSSPLLFFVALGFGVVFTNLWIIVGVKYCFRYNQRNRAARAAADGEPIDLATMPRPHRRRREKKLMSMDEVNDRFPLTKYKAWKASREDEGLPAAGGINTAPQSRAASLKDVDGVIGASGDARTSVESPRPATTLSIARDDHAVAKTSPQPPNSPKKSSSTPETSSKKESEKTIELTHIETATSHYPPGKEPANAHDHDADDSDDDDPIRTAAAPEMLAEPGDTCAICLDTLEDDDDVRGLTCGHAFHASCVDPWLTSRRASCPLCKADYYVPKPRPEGDTGDQPASSRRPTVTGLRSPTSPQATWAGARGNPFTRSRVVFISNPRRATANNGNQQELSYGLGSVLSRPDRHDRIAETQPVQNQPNENPTWRTRLHAARTANRPTLPNWFGRNRSNGATDNNPAQATPAQLEAGNR</sequence>